<name>L1LEM3_THEEQ</name>
<protein>
    <submittedName>
        <fullName evidence="1">Uncharacterized protein</fullName>
    </submittedName>
</protein>
<sequence>MEPDGTLIRNVDEFLKQTTDPEYKQIFRIPVDIDITMQPETDVIELKEFSERNIKKFTVKPEMRLRFTLGLVRFGRHVLNRRIRGLIDRDIIWEGGLEMPRITLFSRYRNGNCVTSKYVYAGDETGFALEHRKTIQVFKHPRDEEVKINY</sequence>
<dbReference type="AlphaFoldDB" id="L1LEM3"/>
<reference evidence="1 2" key="1">
    <citation type="journal article" date="2012" name="BMC Genomics">
        <title>Comparative genomic analysis and phylogenetic position of Theileria equi.</title>
        <authorList>
            <person name="Kappmeyer L.S."/>
            <person name="Thiagarajan M."/>
            <person name="Herndon D.R."/>
            <person name="Ramsay J.D."/>
            <person name="Caler E."/>
            <person name="Djikeng A."/>
            <person name="Gillespie J.J."/>
            <person name="Lau A.O."/>
            <person name="Roalson E.H."/>
            <person name="Silva J.C."/>
            <person name="Silva M.G."/>
            <person name="Suarez C.E."/>
            <person name="Ueti M.W."/>
            <person name="Nene V.M."/>
            <person name="Mealey R.H."/>
            <person name="Knowles D.P."/>
            <person name="Brayton K.A."/>
        </authorList>
    </citation>
    <scope>NUCLEOTIDE SEQUENCE [LARGE SCALE GENOMIC DNA]</scope>
    <source>
        <strain evidence="1 2">WA</strain>
    </source>
</reference>
<dbReference type="RefSeq" id="XP_004833080.1">
    <property type="nucleotide sequence ID" value="XM_004833023.1"/>
</dbReference>
<dbReference type="VEuPathDB" id="PiroplasmaDB:BEWA_036640"/>
<evidence type="ECO:0000313" key="1">
    <source>
        <dbReference type="EMBL" id="EKX73628.1"/>
    </source>
</evidence>
<dbReference type="EMBL" id="ACOU01000002">
    <property type="protein sequence ID" value="EKX73628.1"/>
    <property type="molecule type" value="Genomic_DNA"/>
</dbReference>
<accession>L1LEM3</accession>
<dbReference type="Proteomes" id="UP000031512">
    <property type="component" value="Unassembled WGS sequence"/>
</dbReference>
<evidence type="ECO:0000313" key="2">
    <source>
        <dbReference type="Proteomes" id="UP000031512"/>
    </source>
</evidence>
<gene>
    <name evidence="1" type="ORF">BEWA_036640</name>
</gene>
<comment type="caution">
    <text evidence="1">The sequence shown here is derived from an EMBL/GenBank/DDBJ whole genome shotgun (WGS) entry which is preliminary data.</text>
</comment>
<organism evidence="1 2">
    <name type="scientific">Theileria equi strain WA</name>
    <dbReference type="NCBI Taxonomy" id="1537102"/>
    <lineage>
        <taxon>Eukaryota</taxon>
        <taxon>Sar</taxon>
        <taxon>Alveolata</taxon>
        <taxon>Apicomplexa</taxon>
        <taxon>Aconoidasida</taxon>
        <taxon>Piroplasmida</taxon>
        <taxon>Theileriidae</taxon>
        <taxon>Theileria</taxon>
    </lineage>
</organism>
<keyword evidence="2" id="KW-1185">Reference proteome</keyword>
<dbReference type="GeneID" id="15806551"/>
<dbReference type="KEGG" id="beq:BEWA_036640"/>
<proteinExistence type="predicted"/>